<keyword evidence="2" id="KW-0560">Oxidoreductase</keyword>
<dbReference type="Proteomes" id="UP000256779">
    <property type="component" value="Unassembled WGS sequence"/>
</dbReference>
<dbReference type="EMBL" id="QREG01000038">
    <property type="protein sequence ID" value="RED91630.1"/>
    <property type="molecule type" value="Genomic_DNA"/>
</dbReference>
<organism evidence="4 5">
    <name type="scientific">Marinoscillum furvescens DSM 4134</name>
    <dbReference type="NCBI Taxonomy" id="1122208"/>
    <lineage>
        <taxon>Bacteria</taxon>
        <taxon>Pseudomonadati</taxon>
        <taxon>Bacteroidota</taxon>
        <taxon>Cytophagia</taxon>
        <taxon>Cytophagales</taxon>
        <taxon>Reichenbachiellaceae</taxon>
        <taxon>Marinoscillum</taxon>
    </lineage>
</organism>
<dbReference type="CDD" id="cd05233">
    <property type="entry name" value="SDR_c"/>
    <property type="match status" value="1"/>
</dbReference>
<accession>A0A3D9KXF2</accession>
<dbReference type="InterPro" id="IPR002347">
    <property type="entry name" value="SDR_fam"/>
</dbReference>
<sequence length="264" mass="28411">MVVALTGAASGIGRELAIALAAKGCHLALSDINEAEPAATRELISADVKVFTSVLNVSDKKAYEAYVANVLAEFGHVDIVINNAGRSVADGFVSGSIEDFELVMNVNFWGTFYGTKLFLPELLKRPQATIVNVSSVNALIPFPNQSSYNTSKSAIMGLSESLRQELRGTNVNVLTVYPGGVRTNIVKNSKFINGPKAGMSQADSASYFEKVAMTSAPRAARLIVSGIARRKSRLKVGPDAYLFDYLKRLMPRYAVKLVGQLAKM</sequence>
<dbReference type="InterPro" id="IPR020904">
    <property type="entry name" value="Sc_DH/Rdtase_CS"/>
</dbReference>
<name>A0A3D9KXF2_MARFU</name>
<evidence type="ECO:0000256" key="1">
    <source>
        <dbReference type="ARBA" id="ARBA00006484"/>
    </source>
</evidence>
<evidence type="ECO:0000313" key="4">
    <source>
        <dbReference type="EMBL" id="RED91630.1"/>
    </source>
</evidence>
<dbReference type="GO" id="GO:0016491">
    <property type="term" value="F:oxidoreductase activity"/>
    <property type="evidence" value="ECO:0007669"/>
    <property type="project" value="UniProtKB-KW"/>
</dbReference>
<dbReference type="Gene3D" id="3.40.50.720">
    <property type="entry name" value="NAD(P)-binding Rossmann-like Domain"/>
    <property type="match status" value="1"/>
</dbReference>
<dbReference type="GO" id="GO:0016020">
    <property type="term" value="C:membrane"/>
    <property type="evidence" value="ECO:0007669"/>
    <property type="project" value="TreeGrafter"/>
</dbReference>
<dbReference type="PRINTS" id="PR00080">
    <property type="entry name" value="SDRFAMILY"/>
</dbReference>
<gene>
    <name evidence="4" type="ORF">C7460_1385</name>
</gene>
<comment type="similarity">
    <text evidence="1 3">Belongs to the short-chain dehydrogenases/reductases (SDR) family.</text>
</comment>
<dbReference type="PRINTS" id="PR00081">
    <property type="entry name" value="GDHRDH"/>
</dbReference>
<evidence type="ECO:0000313" key="5">
    <source>
        <dbReference type="Proteomes" id="UP000256779"/>
    </source>
</evidence>
<dbReference type="AlphaFoldDB" id="A0A3D9KXF2"/>
<dbReference type="PROSITE" id="PS00061">
    <property type="entry name" value="ADH_SHORT"/>
    <property type="match status" value="1"/>
</dbReference>
<evidence type="ECO:0000256" key="2">
    <source>
        <dbReference type="ARBA" id="ARBA00023002"/>
    </source>
</evidence>
<protein>
    <submittedName>
        <fullName evidence="4">Short-subunit dehydrogenase</fullName>
    </submittedName>
</protein>
<evidence type="ECO:0000256" key="3">
    <source>
        <dbReference type="RuleBase" id="RU000363"/>
    </source>
</evidence>
<proteinExistence type="inferred from homology"/>
<reference evidence="4 5" key="1">
    <citation type="submission" date="2018-07" db="EMBL/GenBank/DDBJ databases">
        <title>Genomic Encyclopedia of Type Strains, Phase IV (KMG-IV): sequencing the most valuable type-strain genomes for metagenomic binning, comparative biology and taxonomic classification.</title>
        <authorList>
            <person name="Goeker M."/>
        </authorList>
    </citation>
    <scope>NUCLEOTIDE SEQUENCE [LARGE SCALE GENOMIC DNA]</scope>
    <source>
        <strain evidence="4 5">DSM 4134</strain>
    </source>
</reference>
<comment type="caution">
    <text evidence="4">The sequence shown here is derived from an EMBL/GenBank/DDBJ whole genome shotgun (WGS) entry which is preliminary data.</text>
</comment>
<dbReference type="SUPFAM" id="SSF51735">
    <property type="entry name" value="NAD(P)-binding Rossmann-fold domains"/>
    <property type="match status" value="1"/>
</dbReference>
<dbReference type="PANTHER" id="PTHR44196:SF1">
    <property type="entry name" value="DEHYDROGENASE_REDUCTASE SDR FAMILY MEMBER 7B"/>
    <property type="match status" value="1"/>
</dbReference>
<dbReference type="InterPro" id="IPR036291">
    <property type="entry name" value="NAD(P)-bd_dom_sf"/>
</dbReference>
<dbReference type="PANTHER" id="PTHR44196">
    <property type="entry name" value="DEHYDROGENASE/REDUCTASE SDR FAMILY MEMBER 7B"/>
    <property type="match status" value="1"/>
</dbReference>
<keyword evidence="5" id="KW-1185">Reference proteome</keyword>
<dbReference type="Pfam" id="PF00106">
    <property type="entry name" value="adh_short"/>
    <property type="match status" value="1"/>
</dbReference>